<reference evidence="1" key="1">
    <citation type="journal article" date="2014" name="Front. Microbiol.">
        <title>High frequency of phylogenetically diverse reductive dehalogenase-homologous genes in deep subseafloor sedimentary metagenomes.</title>
        <authorList>
            <person name="Kawai M."/>
            <person name="Futagami T."/>
            <person name="Toyoda A."/>
            <person name="Takaki Y."/>
            <person name="Nishi S."/>
            <person name="Hori S."/>
            <person name="Arai W."/>
            <person name="Tsubouchi T."/>
            <person name="Morono Y."/>
            <person name="Uchiyama I."/>
            <person name="Ito T."/>
            <person name="Fujiyama A."/>
            <person name="Inagaki F."/>
            <person name="Takami H."/>
        </authorList>
    </citation>
    <scope>NUCLEOTIDE SEQUENCE</scope>
    <source>
        <strain evidence="1">Expedition CK06-06</strain>
    </source>
</reference>
<accession>X0ZSX2</accession>
<name>X0ZSX2_9ZZZZ</name>
<proteinExistence type="predicted"/>
<evidence type="ECO:0000313" key="1">
    <source>
        <dbReference type="EMBL" id="GAG63498.1"/>
    </source>
</evidence>
<sequence length="161" mass="17688">MQKLLTPVQYEPLLDELNRVRPLVLTDESRSTLDNAVVNVNPVGDNRPAIGKFARCNQGGALLKSEPLWADDSFSQGITISNAGALVSLTVDKRILGVITRFSIFADPFFVWWCNPAGDIKYTQIASTAWVFLPFVGHKIHFLGEGIPPWGGTITVIGCYL</sequence>
<dbReference type="AlphaFoldDB" id="X0ZSX2"/>
<dbReference type="EMBL" id="BART01009137">
    <property type="protein sequence ID" value="GAG63498.1"/>
    <property type="molecule type" value="Genomic_DNA"/>
</dbReference>
<protein>
    <submittedName>
        <fullName evidence="1">Uncharacterized protein</fullName>
    </submittedName>
</protein>
<gene>
    <name evidence="1" type="ORF">S01H4_20336</name>
</gene>
<comment type="caution">
    <text evidence="1">The sequence shown here is derived from an EMBL/GenBank/DDBJ whole genome shotgun (WGS) entry which is preliminary data.</text>
</comment>
<organism evidence="1">
    <name type="scientific">marine sediment metagenome</name>
    <dbReference type="NCBI Taxonomy" id="412755"/>
    <lineage>
        <taxon>unclassified sequences</taxon>
        <taxon>metagenomes</taxon>
        <taxon>ecological metagenomes</taxon>
    </lineage>
</organism>